<gene>
    <name evidence="2" type="ORF">SAMN05444336_1126</name>
</gene>
<evidence type="ECO:0000313" key="3">
    <source>
        <dbReference type="Proteomes" id="UP000199118"/>
    </source>
</evidence>
<evidence type="ECO:0000256" key="1">
    <source>
        <dbReference type="SAM" id="Phobius"/>
    </source>
</evidence>
<accession>A0A1H3FAP3</accession>
<dbReference type="AlphaFoldDB" id="A0A1H3FAP3"/>
<feature type="transmembrane region" description="Helical" evidence="1">
    <location>
        <begin position="12"/>
        <end position="33"/>
    </location>
</feature>
<reference evidence="2 3" key="1">
    <citation type="submission" date="2016-10" db="EMBL/GenBank/DDBJ databases">
        <authorList>
            <person name="de Groot N.N."/>
        </authorList>
    </citation>
    <scope>NUCLEOTIDE SEQUENCE [LARGE SCALE GENOMIC DNA]</scope>
    <source>
        <strain evidence="2 3">DSM 17890</strain>
    </source>
</reference>
<keyword evidence="1" id="KW-0812">Transmembrane</keyword>
<proteinExistence type="predicted"/>
<dbReference type="EMBL" id="FNMZ01000012">
    <property type="protein sequence ID" value="SDX87428.1"/>
    <property type="molecule type" value="Genomic_DNA"/>
</dbReference>
<protein>
    <submittedName>
        <fullName evidence="2">Uncharacterized protein</fullName>
    </submittedName>
</protein>
<dbReference type="STRING" id="356660.SAMN05444336_1126"/>
<keyword evidence="3" id="KW-1185">Reference proteome</keyword>
<organism evidence="2 3">
    <name type="scientific">Albimonas donghaensis</name>
    <dbReference type="NCBI Taxonomy" id="356660"/>
    <lineage>
        <taxon>Bacteria</taxon>
        <taxon>Pseudomonadati</taxon>
        <taxon>Pseudomonadota</taxon>
        <taxon>Alphaproteobacteria</taxon>
        <taxon>Rhodobacterales</taxon>
        <taxon>Paracoccaceae</taxon>
        <taxon>Albimonas</taxon>
    </lineage>
</organism>
<dbReference type="RefSeq" id="WP_281242953.1">
    <property type="nucleotide sequence ID" value="NZ_FNMZ01000012.1"/>
</dbReference>
<sequence length="43" mass="4460">MFLRLAGGGVRIMRLASLALTCVVFGLVGLAAARRRDAVMLGG</sequence>
<keyword evidence="1" id="KW-1133">Transmembrane helix</keyword>
<evidence type="ECO:0000313" key="2">
    <source>
        <dbReference type="EMBL" id="SDX87428.1"/>
    </source>
</evidence>
<name>A0A1H3FAP3_9RHOB</name>
<keyword evidence="1" id="KW-0472">Membrane</keyword>
<dbReference type="Proteomes" id="UP000199118">
    <property type="component" value="Unassembled WGS sequence"/>
</dbReference>